<keyword evidence="1" id="KW-0472">Membrane</keyword>
<accession>X1BGH6</accession>
<keyword evidence="1" id="KW-1133">Transmembrane helix</keyword>
<dbReference type="InterPro" id="IPR007577">
    <property type="entry name" value="GlycoTrfase_DXD_sugar-bd_CS"/>
</dbReference>
<keyword evidence="1" id="KW-0812">Transmembrane</keyword>
<feature type="transmembrane region" description="Helical" evidence="1">
    <location>
        <begin position="182"/>
        <end position="202"/>
    </location>
</feature>
<dbReference type="InterPro" id="IPR029044">
    <property type="entry name" value="Nucleotide-diphossugar_trans"/>
</dbReference>
<proteinExistence type="predicted"/>
<comment type="caution">
    <text evidence="2">The sequence shown here is derived from an EMBL/GenBank/DDBJ whole genome shotgun (WGS) entry which is preliminary data.</text>
</comment>
<dbReference type="PANTHER" id="PTHR31834:SF8">
    <property type="entry name" value="TRANSFERASE, PUTATIVE (AFU_ORTHOLOGUE AFUA_6G14040)-RELATED"/>
    <property type="match status" value="1"/>
</dbReference>
<gene>
    <name evidence="2" type="ORF">S01H4_46820</name>
</gene>
<reference evidence="2" key="1">
    <citation type="journal article" date="2014" name="Front. Microbiol.">
        <title>High frequency of phylogenetically diverse reductive dehalogenase-homologous genes in deep subseafloor sedimentary metagenomes.</title>
        <authorList>
            <person name="Kawai M."/>
            <person name="Futagami T."/>
            <person name="Toyoda A."/>
            <person name="Takaki Y."/>
            <person name="Nishi S."/>
            <person name="Hori S."/>
            <person name="Arai W."/>
            <person name="Tsubouchi T."/>
            <person name="Morono Y."/>
            <person name="Uchiyama I."/>
            <person name="Ito T."/>
            <person name="Fujiyama A."/>
            <person name="Inagaki F."/>
            <person name="Takami H."/>
        </authorList>
    </citation>
    <scope>NUCLEOTIDE SEQUENCE</scope>
    <source>
        <strain evidence="2">Expedition CK06-06</strain>
    </source>
</reference>
<name>X1BGH6_9ZZZZ</name>
<evidence type="ECO:0000256" key="1">
    <source>
        <dbReference type="SAM" id="Phobius"/>
    </source>
</evidence>
<dbReference type="InterPro" id="IPR039367">
    <property type="entry name" value="Och1-like"/>
</dbReference>
<evidence type="ECO:0000313" key="2">
    <source>
        <dbReference type="EMBL" id="GAG94110.1"/>
    </source>
</evidence>
<evidence type="ECO:0008006" key="3">
    <source>
        <dbReference type="Google" id="ProtNLM"/>
    </source>
</evidence>
<sequence>YPQYYKYYKKLELPVQKADLWRYLIVYHYGGWYCDMDIYSYSSFNTIDIPGKYDDELMIVEQEFPAPLKYCDIQYAQYWFAATPKHPVIFNIIERVIYNIKSEKYSKDLGDEYTLYLTGPVPFTDEILENKKENVYIIDSNIWDTLSQPLYNISSFFSDYKNIPVVHRCEGSWRITNYNYNMIIFIIIFIVIFFIFYCLYNFL</sequence>
<dbReference type="GO" id="GO:0000136">
    <property type="term" value="C:mannan polymerase complex"/>
    <property type="evidence" value="ECO:0007669"/>
    <property type="project" value="TreeGrafter"/>
</dbReference>
<dbReference type="GO" id="GO:0006487">
    <property type="term" value="P:protein N-linked glycosylation"/>
    <property type="evidence" value="ECO:0007669"/>
    <property type="project" value="TreeGrafter"/>
</dbReference>
<feature type="non-terminal residue" evidence="2">
    <location>
        <position position="1"/>
    </location>
</feature>
<dbReference type="Gene3D" id="3.90.550.20">
    <property type="match status" value="1"/>
</dbReference>
<dbReference type="PANTHER" id="PTHR31834">
    <property type="entry name" value="INITIATION-SPECIFIC ALPHA-1,6-MANNOSYLTRANSFERASE"/>
    <property type="match status" value="1"/>
</dbReference>
<dbReference type="GO" id="GO:0000009">
    <property type="term" value="F:alpha-1,6-mannosyltransferase activity"/>
    <property type="evidence" value="ECO:0007669"/>
    <property type="project" value="InterPro"/>
</dbReference>
<dbReference type="SUPFAM" id="SSF53448">
    <property type="entry name" value="Nucleotide-diphospho-sugar transferases"/>
    <property type="match status" value="1"/>
</dbReference>
<dbReference type="EMBL" id="BART01026207">
    <property type="protein sequence ID" value="GAG94110.1"/>
    <property type="molecule type" value="Genomic_DNA"/>
</dbReference>
<dbReference type="Pfam" id="PF04488">
    <property type="entry name" value="Gly_transf_sug"/>
    <property type="match status" value="1"/>
</dbReference>
<dbReference type="AlphaFoldDB" id="X1BGH6"/>
<protein>
    <recommendedName>
        <fullName evidence="3">Alpha 1,4-glycosyltransferase domain-containing protein</fullName>
    </recommendedName>
</protein>
<organism evidence="2">
    <name type="scientific">marine sediment metagenome</name>
    <dbReference type="NCBI Taxonomy" id="412755"/>
    <lineage>
        <taxon>unclassified sequences</taxon>
        <taxon>metagenomes</taxon>
        <taxon>ecological metagenomes</taxon>
    </lineage>
</organism>